<proteinExistence type="predicted"/>
<evidence type="ECO:0008006" key="3">
    <source>
        <dbReference type="Google" id="ProtNLM"/>
    </source>
</evidence>
<protein>
    <recommendedName>
        <fullName evidence="3">F-box domain-containing protein</fullName>
    </recommendedName>
</protein>
<dbReference type="Proteomes" id="UP001310594">
    <property type="component" value="Unassembled WGS sequence"/>
</dbReference>
<evidence type="ECO:0000313" key="1">
    <source>
        <dbReference type="EMBL" id="KAK5703217.1"/>
    </source>
</evidence>
<dbReference type="EMBL" id="JAVRQU010000005">
    <property type="protein sequence ID" value="KAK5703217.1"/>
    <property type="molecule type" value="Genomic_DNA"/>
</dbReference>
<comment type="caution">
    <text evidence="1">The sequence shown here is derived from an EMBL/GenBank/DDBJ whole genome shotgun (WGS) entry which is preliminary data.</text>
</comment>
<reference evidence="1" key="1">
    <citation type="submission" date="2023-08" db="EMBL/GenBank/DDBJ databases">
        <title>Black Yeasts Isolated from many extreme environments.</title>
        <authorList>
            <person name="Coleine C."/>
            <person name="Stajich J.E."/>
            <person name="Selbmann L."/>
        </authorList>
    </citation>
    <scope>NUCLEOTIDE SEQUENCE</scope>
    <source>
        <strain evidence="1">CCFEE 5810</strain>
    </source>
</reference>
<dbReference type="AlphaFoldDB" id="A0AAN7ZPJ7"/>
<organism evidence="1 2">
    <name type="scientific">Elasticomyces elasticus</name>
    <dbReference type="NCBI Taxonomy" id="574655"/>
    <lineage>
        <taxon>Eukaryota</taxon>
        <taxon>Fungi</taxon>
        <taxon>Dikarya</taxon>
        <taxon>Ascomycota</taxon>
        <taxon>Pezizomycotina</taxon>
        <taxon>Dothideomycetes</taxon>
        <taxon>Dothideomycetidae</taxon>
        <taxon>Mycosphaerellales</taxon>
        <taxon>Teratosphaeriaceae</taxon>
        <taxon>Elasticomyces</taxon>
    </lineage>
</organism>
<gene>
    <name evidence="1" type="ORF">LTR97_004166</name>
</gene>
<accession>A0AAN7ZPJ7</accession>
<name>A0AAN7ZPJ7_9PEZI</name>
<evidence type="ECO:0000313" key="2">
    <source>
        <dbReference type="Proteomes" id="UP001310594"/>
    </source>
</evidence>
<sequence>MADHTQAQDYGGVVGAATKVFAIPELLEMILQHLHLQHPLQLFTLRQVNSTFYAVIKESKALRVYFLVRTPVSETGPAPALRRNLSFDYNLEKACYPLVWGVSPNLNYAILDEHNAYYPRTLVSRLVTQPMTAKASWRDIVLAEDEGQLQQIAAKMDVVGGVNA</sequence>